<gene>
    <name evidence="3" type="ORF">P0Y48_04615</name>
</gene>
<dbReference type="InterPro" id="IPR058323">
    <property type="entry name" value="DUF8010"/>
</dbReference>
<proteinExistence type="predicted"/>
<feature type="domain" description="DUF8185" evidence="2">
    <location>
        <begin position="108"/>
        <end position="209"/>
    </location>
</feature>
<evidence type="ECO:0000313" key="4">
    <source>
        <dbReference type="Proteomes" id="UP001213972"/>
    </source>
</evidence>
<evidence type="ECO:0000313" key="3">
    <source>
        <dbReference type="EMBL" id="WEK14492.1"/>
    </source>
</evidence>
<dbReference type="AlphaFoldDB" id="A0AAJ5W4K7"/>
<evidence type="ECO:0000259" key="2">
    <source>
        <dbReference type="Pfam" id="PF26572"/>
    </source>
</evidence>
<name>A0AAJ5W4K7_9MICO</name>
<dbReference type="Pfam" id="PF26572">
    <property type="entry name" value="DUF8185"/>
    <property type="match status" value="1"/>
</dbReference>
<feature type="domain" description="DUF8010" evidence="1">
    <location>
        <begin position="2"/>
        <end position="105"/>
    </location>
</feature>
<dbReference type="Proteomes" id="UP001213972">
    <property type="component" value="Chromosome"/>
</dbReference>
<dbReference type="EMBL" id="CP119321">
    <property type="protein sequence ID" value="WEK14492.1"/>
    <property type="molecule type" value="Genomic_DNA"/>
</dbReference>
<protein>
    <submittedName>
        <fullName evidence="3">Uncharacterized protein</fullName>
    </submittedName>
</protein>
<evidence type="ECO:0000259" key="1">
    <source>
        <dbReference type="Pfam" id="PF26035"/>
    </source>
</evidence>
<dbReference type="InterPro" id="IPR058498">
    <property type="entry name" value="DUF8185"/>
</dbReference>
<organism evidence="3 4">
    <name type="scientific">Candidatus Microbacterium phytovorans</name>
    <dbReference type="NCBI Taxonomy" id="3121374"/>
    <lineage>
        <taxon>Bacteria</taxon>
        <taxon>Bacillati</taxon>
        <taxon>Actinomycetota</taxon>
        <taxon>Actinomycetes</taxon>
        <taxon>Micrococcales</taxon>
        <taxon>Microbacteriaceae</taxon>
        <taxon>Microbacterium</taxon>
    </lineage>
</organism>
<accession>A0AAJ5W4K7</accession>
<dbReference type="Pfam" id="PF26035">
    <property type="entry name" value="DUF8010"/>
    <property type="match status" value="1"/>
</dbReference>
<sequence length="224" mass="23207">MSSRLLFADPFAASDALTFAQRAARLGDGLVRLRAESGIVGVSSAPLAPESLLDETPTILGMRFLSVDPELVCDLVVEAASLTADDASTTSLVLPDTSRSAPWAGISPPRGGWEISGEITAATLAARAQHGIAEVAESMPSEPGADVVRAVRARVWGRNDDDLTGLPLGVAFAAFSLGFIAGEETATIRRSGPWTRLSLSRGHVLTRSTVRTGLTAVRATGAAG</sequence>
<reference evidence="3" key="1">
    <citation type="submission" date="2023-03" db="EMBL/GenBank/DDBJ databases">
        <title>Andean soil-derived lignocellulolytic bacterial consortium as a source of novel taxa and putative plastic-active enzymes.</title>
        <authorList>
            <person name="Diaz-Garcia L."/>
            <person name="Chuvochina M."/>
            <person name="Feuerriegel G."/>
            <person name="Bunk B."/>
            <person name="Sproer C."/>
            <person name="Streit W.R."/>
            <person name="Rodriguez L.M."/>
            <person name="Overmann J."/>
            <person name="Jimenez D.J."/>
        </authorList>
    </citation>
    <scope>NUCLEOTIDE SEQUENCE</scope>
    <source>
        <strain evidence="3">MAG 4610</strain>
    </source>
</reference>